<name>A0A8J3RD86_9ACTN</name>
<dbReference type="Proteomes" id="UP000610966">
    <property type="component" value="Unassembled WGS sequence"/>
</dbReference>
<keyword evidence="3" id="KW-0808">Transferase</keyword>
<evidence type="ECO:0000313" key="5">
    <source>
        <dbReference type="EMBL" id="GIH72625.1"/>
    </source>
</evidence>
<evidence type="ECO:0000256" key="3">
    <source>
        <dbReference type="ARBA" id="ARBA00022679"/>
    </source>
</evidence>
<keyword evidence="6" id="KW-1185">Reference proteome</keyword>
<dbReference type="EMBL" id="BOOG01000056">
    <property type="protein sequence ID" value="GIH72625.1"/>
    <property type="molecule type" value="Genomic_DNA"/>
</dbReference>
<dbReference type="GO" id="GO:0009007">
    <property type="term" value="F:site-specific DNA-methyltransferase (adenine-specific) activity"/>
    <property type="evidence" value="ECO:0007669"/>
    <property type="project" value="UniProtKB-EC"/>
</dbReference>
<dbReference type="RefSeq" id="WP_204018280.1">
    <property type="nucleotide sequence ID" value="NZ_BOOG01000056.1"/>
</dbReference>
<accession>A0A8J3RD86</accession>
<proteinExistence type="predicted"/>
<reference evidence="5" key="1">
    <citation type="submission" date="2021-01" db="EMBL/GenBank/DDBJ databases">
        <title>Whole genome shotgun sequence of Sphaerimonospora thailandensis NBRC 107569.</title>
        <authorList>
            <person name="Komaki H."/>
            <person name="Tamura T."/>
        </authorList>
    </citation>
    <scope>NUCLEOTIDE SEQUENCE</scope>
    <source>
        <strain evidence="5">NBRC 107569</strain>
    </source>
</reference>
<dbReference type="PANTHER" id="PTHR33841">
    <property type="entry name" value="DNA METHYLTRANSFERASE YEEA-RELATED"/>
    <property type="match status" value="1"/>
</dbReference>
<sequence>MSFDSLVNRGDYFSAHYLAEVLPKDLKKSGGLFARWNEQEKAGHRTPRKGLRALAKPYFADRPYFADMDDRLRDGEVPAPDLSADEGAEWRKELGELHGEVLRALGYEASPRELTVERAGKDYVVEVAYADRHLVAIECGWAADVDAALDDDRAGRLLAPVRLDNTEEITSGTRLASWLLTAEEAPRYVLILAGGVVVLADRAVWGEGRYLAVSLDVALGRNNEAELGTIAALFGADSLLPPEEGGSEPLAELLDRSRGHAVGVSRELRDGLKDSVELIANEVLARVRAQGVRPEQIMEPAALAKQLGRESLRYLYRILFLLYAEARPELGILPTDDDDYVRGYSLARLGDLVVRDLTGEEARGGFHLYESLNLLFRMVNRGHRPRLGAEPEGSEGEGLRFEPLRSDLFEPEAIKLIGRNAISLDDDDPDAPPVDTRLRNETLYKVLRKLMLTKGRKKERGGFISYAQLGINQLGAVYEGLMSYTGFIATEELYEVAKGGDPKDGSWLIPASKVDDYPSEVFVHAVDEDGNKLDEYKRYREGSYVYRLAGRDRETSASYYTPESLTQVTVQLALQHRLDQDDTVTPAREILKWTICEPALGSGAFLNEAINQVAAEYLKRRQQELGVSIDPEAYEEELQKVKAYVALHNSYGVDLNETAIELAEVSLWLNVMHPGLQAPWFGLHLRRGNSLIGAGRKVYGAAQLTKGTWLKEAPEDLPFSAGELPAGKVHHFLLPAEGWGTVAGAKEAKELAPEQVNRLKAWRKQLHKSVSDKKKQGHKLTQLGRLQGLSKRAEYLWDLVQQRLAISEREISRKIDVWGADWIDQPVNAVPKEKVYGDLTAPGTPYWRLKKVMDAWCALWFWPLDKAGLLDGSDDLYARRAKGDRPEEATGTPAADESIGFGGVYVTDSLFSIGDKQLDLVSYALDAKATKAGGMAKPAARKPRPALEPLRPVIPLGNLDDWLDFAEAVLGRADIPDDSLGAVFASLDALEVFENELHTWMGMDSEFKLGERFPWLDVVEEITDQQGFFHWELHFAQIFTNGGFDLQVGNPPWVRPRWQEDAVIAELEPWFKLAEKPSVAEWRDRKAAVLPEGGARVYFMGELVGNAGTVDFLTSEATYPLLVGTQPDLYRAFMCRVWANVGRAGMAGLIHPDTHFGGVKEGRLRAAAYRHLRMHAHFHNRAGVFPENHANTEFGVHVYASAAQTSFTHLSWLFHPEALLASLDHDGTGELPGIKHDGKWELRPHKERLIRVDESLLAQWAKLTDSADVPVEQTPLLHPVTTAEAGAIEALAAHGRRLGADGPRISRGYDEANAKKDGLIQWVTGKPGSLDAVILQGPHFVQATPYNKQPNIPCKTNRDWSAWDLTALPEDAVPVTNYERACDEETYLAAQDRWVNYRLLEQLQAEYRDNPGSLPEGLRKASPAEIETYLQGRCTQRYTEFYRLAWRRMIPFDTERSLFAALIPPGPAHVNAVHTLALPDNQGTALAAGFWAALPLDYLLRITGRADLQIGDAPNMPAADPDHPLASALLLRTLRLNCLTNAYAPLWAELYDPAWTDEQWAADWPGLRPLGEAASVTPEWAYATPLRIERERRAALVELDALVALWLGMTAEQLVAIYRSRYPVLSDYEAQIWFDANGRKIAGNHNTYGYGQTKQHYEQLMAHLDPEANGPVPDGYTAPFYKADREAEYRQAHAVFSERLRRSGWQPPAVPGVGGESAS</sequence>
<dbReference type="GO" id="GO:0032259">
    <property type="term" value="P:methylation"/>
    <property type="evidence" value="ECO:0007669"/>
    <property type="project" value="UniProtKB-KW"/>
</dbReference>
<evidence type="ECO:0000256" key="2">
    <source>
        <dbReference type="ARBA" id="ARBA00022603"/>
    </source>
</evidence>
<dbReference type="PANTHER" id="PTHR33841:SF1">
    <property type="entry name" value="DNA METHYLTRANSFERASE A"/>
    <property type="match status" value="1"/>
</dbReference>
<gene>
    <name evidence="5" type="ORF">Mth01_48780</name>
</gene>
<organism evidence="5 6">
    <name type="scientific">Sphaerimonospora thailandensis</name>
    <dbReference type="NCBI Taxonomy" id="795644"/>
    <lineage>
        <taxon>Bacteria</taxon>
        <taxon>Bacillati</taxon>
        <taxon>Actinomycetota</taxon>
        <taxon>Actinomycetes</taxon>
        <taxon>Streptosporangiales</taxon>
        <taxon>Streptosporangiaceae</taxon>
        <taxon>Sphaerimonospora</taxon>
    </lineage>
</organism>
<evidence type="ECO:0000313" key="6">
    <source>
        <dbReference type="Proteomes" id="UP000610966"/>
    </source>
</evidence>
<dbReference type="InterPro" id="IPR029063">
    <property type="entry name" value="SAM-dependent_MTases_sf"/>
</dbReference>
<keyword evidence="2" id="KW-0489">Methyltransferase</keyword>
<protein>
    <recommendedName>
        <fullName evidence="1">site-specific DNA-methyltransferase (adenine-specific)</fullName>
        <ecNumber evidence="1">2.1.1.72</ecNumber>
    </recommendedName>
</protein>
<dbReference type="SUPFAM" id="SSF53335">
    <property type="entry name" value="S-adenosyl-L-methionine-dependent methyltransferases"/>
    <property type="match status" value="1"/>
</dbReference>
<dbReference type="InterPro" id="IPR050953">
    <property type="entry name" value="N4_N6_ade-DNA_methylase"/>
</dbReference>
<dbReference type="EC" id="2.1.1.72" evidence="1"/>
<evidence type="ECO:0000256" key="4">
    <source>
        <dbReference type="ARBA" id="ARBA00047942"/>
    </source>
</evidence>
<comment type="caution">
    <text evidence="5">The sequence shown here is derived from an EMBL/GenBank/DDBJ whole genome shotgun (WGS) entry which is preliminary data.</text>
</comment>
<evidence type="ECO:0000256" key="1">
    <source>
        <dbReference type="ARBA" id="ARBA00011900"/>
    </source>
</evidence>
<comment type="catalytic activity">
    <reaction evidence="4">
        <text>a 2'-deoxyadenosine in DNA + S-adenosyl-L-methionine = an N(6)-methyl-2'-deoxyadenosine in DNA + S-adenosyl-L-homocysteine + H(+)</text>
        <dbReference type="Rhea" id="RHEA:15197"/>
        <dbReference type="Rhea" id="RHEA-COMP:12418"/>
        <dbReference type="Rhea" id="RHEA-COMP:12419"/>
        <dbReference type="ChEBI" id="CHEBI:15378"/>
        <dbReference type="ChEBI" id="CHEBI:57856"/>
        <dbReference type="ChEBI" id="CHEBI:59789"/>
        <dbReference type="ChEBI" id="CHEBI:90615"/>
        <dbReference type="ChEBI" id="CHEBI:90616"/>
        <dbReference type="EC" id="2.1.1.72"/>
    </reaction>
</comment>
<dbReference type="Gene3D" id="3.40.50.150">
    <property type="entry name" value="Vaccinia Virus protein VP39"/>
    <property type="match status" value="2"/>
</dbReference>